<keyword evidence="2" id="KW-1185">Reference proteome</keyword>
<sequence length="285" mass="32068">MDWSPPVRPTLSTPTQNQSFKFFEENPLKNWSFDDYYSYMNDGNKINTNIEKAKINRLKESTSLLPGMINIINDSIIYTHVGDNNTNNTSGPAPAAESESASTAHIKRTEPVIRRIPSNVSIEHHPGRTCEYAVNLTEADDHSNVDSSYNWIVDDTCVSGLCLNVKAVTLQLCRQTNPTQLSDIRLLVLNDIYVFDRDFSLSISEYCTTKILSTSCFVHYYISPLLSSGSNSLLRMNWANGQLMNDSNSSMFEPDFWACNLSGSARCLILIAELKPTEQNSYLLH</sequence>
<gene>
    <name evidence="1" type="ORF">MFLAVUS_005831</name>
</gene>
<reference evidence="1 2" key="1">
    <citation type="submission" date="2024-04" db="EMBL/GenBank/DDBJ databases">
        <title>genome sequences of Mucor flavus KT1a and Helicostylum pulchrum KT1b strains isolated from the surface of a dry-aged beef.</title>
        <authorList>
            <person name="Toyotome T."/>
            <person name="Hosono M."/>
            <person name="Torimaru M."/>
            <person name="Fukuda K."/>
            <person name="Mikami N."/>
        </authorList>
    </citation>
    <scope>NUCLEOTIDE SEQUENCE [LARGE SCALE GENOMIC DNA]</scope>
    <source>
        <strain evidence="1 2">KT1a</strain>
    </source>
</reference>
<evidence type="ECO:0000313" key="1">
    <source>
        <dbReference type="EMBL" id="GAA5812379.1"/>
    </source>
</evidence>
<organism evidence="1 2">
    <name type="scientific">Mucor flavus</name>
    <dbReference type="NCBI Taxonomy" id="439312"/>
    <lineage>
        <taxon>Eukaryota</taxon>
        <taxon>Fungi</taxon>
        <taxon>Fungi incertae sedis</taxon>
        <taxon>Mucoromycota</taxon>
        <taxon>Mucoromycotina</taxon>
        <taxon>Mucoromycetes</taxon>
        <taxon>Mucorales</taxon>
        <taxon>Mucorineae</taxon>
        <taxon>Mucoraceae</taxon>
        <taxon>Mucor</taxon>
    </lineage>
</organism>
<accession>A0ABP9YZU9</accession>
<comment type="caution">
    <text evidence="1">The sequence shown here is derived from an EMBL/GenBank/DDBJ whole genome shotgun (WGS) entry which is preliminary data.</text>
</comment>
<proteinExistence type="predicted"/>
<dbReference type="EMBL" id="BAABUK010000013">
    <property type="protein sequence ID" value="GAA5812379.1"/>
    <property type="molecule type" value="Genomic_DNA"/>
</dbReference>
<evidence type="ECO:0000313" key="2">
    <source>
        <dbReference type="Proteomes" id="UP001473302"/>
    </source>
</evidence>
<protein>
    <submittedName>
        <fullName evidence="1">Uncharacterized protein</fullName>
    </submittedName>
</protein>
<dbReference type="Proteomes" id="UP001473302">
    <property type="component" value="Unassembled WGS sequence"/>
</dbReference>
<name>A0ABP9YZU9_9FUNG</name>